<sequence length="207" mass="22269">MAKNPFVFPSTFSNSQSSIPSSSSSSPSPSFNSSSSYPSSPSLTSPFQPSHQSLPSPRQTSSSHFSWPSNDVVGPCAACKILRRQCTDKCYLASYFPSTTEPHNFTVVGSLFGLSDVHEFLQSGSVLKCVHALSCPGNKFHSCVFHPTYPSLLVIGGYQCLGLWNMAESRTMTLFAAHEGLISALAVSPLTSLIASASHDKLIKLWK</sequence>
<evidence type="ECO:0000259" key="4">
    <source>
        <dbReference type="PROSITE" id="PS50891"/>
    </source>
</evidence>
<keyword evidence="2" id="KW-0853">WD repeat</keyword>
<accession>A0A067LCP3</accession>
<name>A0A067LCP3_JATCU</name>
<dbReference type="GO" id="GO:0003714">
    <property type="term" value="F:transcription corepressor activity"/>
    <property type="evidence" value="ECO:0007669"/>
    <property type="project" value="InterPro"/>
</dbReference>
<evidence type="ECO:0000256" key="2">
    <source>
        <dbReference type="PROSITE-ProRule" id="PRU00221"/>
    </source>
</evidence>
<gene>
    <name evidence="5" type="ORF">JCGZ_06683</name>
</gene>
<feature type="domain" description="LOB" evidence="4">
    <location>
        <begin position="74"/>
        <end position="176"/>
    </location>
</feature>
<feature type="compositionally biased region" description="Polar residues" evidence="3">
    <location>
        <begin position="48"/>
        <end position="66"/>
    </location>
</feature>
<dbReference type="InterPro" id="IPR001680">
    <property type="entry name" value="WD40_rpt"/>
</dbReference>
<dbReference type="EMBL" id="KK914220">
    <property type="protein sequence ID" value="KDP46172.1"/>
    <property type="molecule type" value="Genomic_DNA"/>
</dbReference>
<evidence type="ECO:0000313" key="6">
    <source>
        <dbReference type="Proteomes" id="UP000027138"/>
    </source>
</evidence>
<dbReference type="PANTHER" id="PTHR44376">
    <property type="entry name" value="TRANSCRIPTIONAL REGULATOR OF FILAMENTOUS GROWTH FLO8"/>
    <property type="match status" value="1"/>
</dbReference>
<feature type="repeat" description="WD" evidence="2">
    <location>
        <begin position="175"/>
        <end position="207"/>
    </location>
</feature>
<dbReference type="Pfam" id="PF00400">
    <property type="entry name" value="WD40"/>
    <property type="match status" value="1"/>
</dbReference>
<dbReference type="SMART" id="SM00320">
    <property type="entry name" value="WD40"/>
    <property type="match status" value="2"/>
</dbReference>
<dbReference type="STRING" id="180498.A0A067LCP3"/>
<dbReference type="PANTHER" id="PTHR44376:SF5">
    <property type="entry name" value="TRANSCRIPTIONAL COREPRESSOR LEUNIG ISOFORM X1"/>
    <property type="match status" value="1"/>
</dbReference>
<feature type="region of interest" description="Disordered" evidence="3">
    <location>
        <begin position="1"/>
        <end position="66"/>
    </location>
</feature>
<evidence type="ECO:0000256" key="1">
    <source>
        <dbReference type="ARBA" id="ARBA00005474"/>
    </source>
</evidence>
<dbReference type="InterPro" id="IPR004883">
    <property type="entry name" value="LOB"/>
</dbReference>
<feature type="compositionally biased region" description="Low complexity" evidence="3">
    <location>
        <begin position="8"/>
        <end position="47"/>
    </location>
</feature>
<dbReference type="Gene3D" id="2.130.10.10">
    <property type="entry name" value="YVTN repeat-like/Quinoprotein amine dehydrogenase"/>
    <property type="match status" value="1"/>
</dbReference>
<organism evidence="5 6">
    <name type="scientific">Jatropha curcas</name>
    <name type="common">Barbados nut</name>
    <dbReference type="NCBI Taxonomy" id="180498"/>
    <lineage>
        <taxon>Eukaryota</taxon>
        <taxon>Viridiplantae</taxon>
        <taxon>Streptophyta</taxon>
        <taxon>Embryophyta</taxon>
        <taxon>Tracheophyta</taxon>
        <taxon>Spermatophyta</taxon>
        <taxon>Magnoliopsida</taxon>
        <taxon>eudicotyledons</taxon>
        <taxon>Gunneridae</taxon>
        <taxon>Pentapetalae</taxon>
        <taxon>rosids</taxon>
        <taxon>fabids</taxon>
        <taxon>Malpighiales</taxon>
        <taxon>Euphorbiaceae</taxon>
        <taxon>Crotonoideae</taxon>
        <taxon>Jatropheae</taxon>
        <taxon>Jatropha</taxon>
    </lineage>
</organism>
<keyword evidence="6" id="KW-1185">Reference proteome</keyword>
<dbReference type="Pfam" id="PF03195">
    <property type="entry name" value="LOB"/>
    <property type="match status" value="1"/>
</dbReference>
<protein>
    <recommendedName>
        <fullName evidence="4">LOB domain-containing protein</fullName>
    </recommendedName>
</protein>
<dbReference type="PROSITE" id="PS50082">
    <property type="entry name" value="WD_REPEATS_2"/>
    <property type="match status" value="1"/>
</dbReference>
<dbReference type="OrthoDB" id="5600002at2759"/>
<evidence type="ECO:0000256" key="3">
    <source>
        <dbReference type="SAM" id="MobiDB-lite"/>
    </source>
</evidence>
<dbReference type="InterPro" id="IPR044716">
    <property type="entry name" value="LEUNIG-like"/>
</dbReference>
<dbReference type="SUPFAM" id="SSF50978">
    <property type="entry name" value="WD40 repeat-like"/>
    <property type="match status" value="1"/>
</dbReference>
<dbReference type="PROSITE" id="PS50294">
    <property type="entry name" value="WD_REPEATS_REGION"/>
    <property type="match status" value="1"/>
</dbReference>
<dbReference type="InterPro" id="IPR015943">
    <property type="entry name" value="WD40/YVTN_repeat-like_dom_sf"/>
</dbReference>
<proteinExistence type="inferred from homology"/>
<dbReference type="PROSITE" id="PS50891">
    <property type="entry name" value="LOB"/>
    <property type="match status" value="1"/>
</dbReference>
<reference evidence="5 6" key="1">
    <citation type="journal article" date="2014" name="PLoS ONE">
        <title>Global Analysis of Gene Expression Profiles in Physic Nut (Jatropha curcas L.) Seedlings Exposed to Salt Stress.</title>
        <authorList>
            <person name="Zhang L."/>
            <person name="Zhang C."/>
            <person name="Wu P."/>
            <person name="Chen Y."/>
            <person name="Li M."/>
            <person name="Jiang H."/>
            <person name="Wu G."/>
        </authorList>
    </citation>
    <scope>NUCLEOTIDE SEQUENCE [LARGE SCALE GENOMIC DNA]</scope>
    <source>
        <strain evidence="6">cv. GZQX0401</strain>
        <tissue evidence="5">Young leaves</tissue>
    </source>
</reference>
<dbReference type="InterPro" id="IPR036322">
    <property type="entry name" value="WD40_repeat_dom_sf"/>
</dbReference>
<comment type="similarity">
    <text evidence="1">Belongs to the LOB domain-containing protein family.</text>
</comment>
<dbReference type="Proteomes" id="UP000027138">
    <property type="component" value="Unassembled WGS sequence"/>
</dbReference>
<evidence type="ECO:0000313" key="5">
    <source>
        <dbReference type="EMBL" id="KDP46172.1"/>
    </source>
</evidence>
<dbReference type="AlphaFoldDB" id="A0A067LCP3"/>